<comment type="catalytic activity">
    <reaction evidence="1">
        <text>ATP + protein L-histidine = ADP + protein N-phospho-L-histidine.</text>
        <dbReference type="EC" id="2.7.13.3"/>
    </reaction>
</comment>
<dbReference type="InterPro" id="IPR003660">
    <property type="entry name" value="HAMP_dom"/>
</dbReference>
<evidence type="ECO:0000256" key="13">
    <source>
        <dbReference type="ARBA" id="ARBA00023136"/>
    </source>
</evidence>
<keyword evidence="4" id="KW-1003">Cell membrane</keyword>
<dbReference type="SUPFAM" id="SSF55874">
    <property type="entry name" value="ATPase domain of HSP90 chaperone/DNA topoisomerase II/histidine kinase"/>
    <property type="match status" value="1"/>
</dbReference>
<dbReference type="PANTHER" id="PTHR34220:SF7">
    <property type="entry name" value="SENSOR HISTIDINE KINASE YPDA"/>
    <property type="match status" value="1"/>
</dbReference>
<dbReference type="EC" id="2.7.13.3" evidence="3"/>
<dbReference type="CDD" id="cd06225">
    <property type="entry name" value="HAMP"/>
    <property type="match status" value="1"/>
</dbReference>
<dbReference type="Gene3D" id="3.30.450.20">
    <property type="entry name" value="PAS domain"/>
    <property type="match status" value="2"/>
</dbReference>
<evidence type="ECO:0000256" key="6">
    <source>
        <dbReference type="ARBA" id="ARBA00022679"/>
    </source>
</evidence>
<evidence type="ECO:0000313" key="18">
    <source>
        <dbReference type="Proteomes" id="UP000246635"/>
    </source>
</evidence>
<dbReference type="SMART" id="SM00387">
    <property type="entry name" value="HATPase_c"/>
    <property type="match status" value="1"/>
</dbReference>
<evidence type="ECO:0000256" key="7">
    <source>
        <dbReference type="ARBA" id="ARBA00022692"/>
    </source>
</evidence>
<keyword evidence="12" id="KW-0902">Two-component regulatory system</keyword>
<dbReference type="CDD" id="cd12912">
    <property type="entry name" value="PDC2_MCP_like"/>
    <property type="match status" value="1"/>
</dbReference>
<keyword evidence="10" id="KW-0067">ATP-binding</keyword>
<dbReference type="PROSITE" id="PS50109">
    <property type="entry name" value="HIS_KIN"/>
    <property type="match status" value="1"/>
</dbReference>
<keyword evidence="18" id="KW-1185">Reference proteome</keyword>
<dbReference type="InterPro" id="IPR033479">
    <property type="entry name" value="dCache_1"/>
</dbReference>
<dbReference type="SMART" id="SM00304">
    <property type="entry name" value="HAMP"/>
    <property type="match status" value="1"/>
</dbReference>
<gene>
    <name evidence="17" type="ORF">DFQ01_1524</name>
</gene>
<keyword evidence="11 14" id="KW-1133">Transmembrane helix</keyword>
<comment type="caution">
    <text evidence="17">The sequence shown here is derived from an EMBL/GenBank/DDBJ whole genome shotgun (WGS) entry which is preliminary data.</text>
</comment>
<keyword evidence="8" id="KW-0547">Nucleotide-binding</keyword>
<evidence type="ECO:0000259" key="15">
    <source>
        <dbReference type="PROSITE" id="PS50109"/>
    </source>
</evidence>
<evidence type="ECO:0000256" key="12">
    <source>
        <dbReference type="ARBA" id="ARBA00023012"/>
    </source>
</evidence>
<dbReference type="Pfam" id="PF02743">
    <property type="entry name" value="dCache_1"/>
    <property type="match status" value="1"/>
</dbReference>
<dbReference type="Pfam" id="PF00672">
    <property type="entry name" value="HAMP"/>
    <property type="match status" value="1"/>
</dbReference>
<protein>
    <recommendedName>
        <fullName evidence="3">histidine kinase</fullName>
        <ecNumber evidence="3">2.7.13.3</ecNumber>
    </recommendedName>
</protein>
<evidence type="ECO:0000256" key="4">
    <source>
        <dbReference type="ARBA" id="ARBA00022475"/>
    </source>
</evidence>
<dbReference type="GO" id="GO:0005524">
    <property type="term" value="F:ATP binding"/>
    <property type="evidence" value="ECO:0007669"/>
    <property type="project" value="UniProtKB-KW"/>
</dbReference>
<evidence type="ECO:0000259" key="16">
    <source>
        <dbReference type="PROSITE" id="PS50885"/>
    </source>
</evidence>
<keyword evidence="5" id="KW-0597">Phosphoprotein</keyword>
<feature type="domain" description="Histidine kinase" evidence="15">
    <location>
        <begin position="419"/>
        <end position="616"/>
    </location>
</feature>
<dbReference type="AlphaFoldDB" id="A0A2V2YAR2"/>
<dbReference type="InterPro" id="IPR005467">
    <property type="entry name" value="His_kinase_dom"/>
</dbReference>
<keyword evidence="7 14" id="KW-0812">Transmembrane</keyword>
<dbReference type="Pfam" id="PF02518">
    <property type="entry name" value="HATPase_c"/>
    <property type="match status" value="1"/>
</dbReference>
<dbReference type="PROSITE" id="PS50885">
    <property type="entry name" value="HAMP"/>
    <property type="match status" value="1"/>
</dbReference>
<keyword evidence="9 17" id="KW-0418">Kinase</keyword>
<dbReference type="GO" id="GO:0000155">
    <property type="term" value="F:phosphorelay sensor kinase activity"/>
    <property type="evidence" value="ECO:0007669"/>
    <property type="project" value="InterPro"/>
</dbReference>
<dbReference type="InterPro" id="IPR050640">
    <property type="entry name" value="Bact_2-comp_sensor_kinase"/>
</dbReference>
<dbReference type="InterPro" id="IPR010559">
    <property type="entry name" value="Sig_transdc_His_kin_internal"/>
</dbReference>
<organism evidence="17 18">
    <name type="scientific">Paenibacillus cellulosilyticus</name>
    <dbReference type="NCBI Taxonomy" id="375489"/>
    <lineage>
        <taxon>Bacteria</taxon>
        <taxon>Bacillati</taxon>
        <taxon>Bacillota</taxon>
        <taxon>Bacilli</taxon>
        <taxon>Bacillales</taxon>
        <taxon>Paenibacillaceae</taxon>
        <taxon>Paenibacillus</taxon>
    </lineage>
</organism>
<dbReference type="InterPro" id="IPR036890">
    <property type="entry name" value="HATPase_C_sf"/>
</dbReference>
<feature type="transmembrane region" description="Helical" evidence="14">
    <location>
        <begin position="325"/>
        <end position="349"/>
    </location>
</feature>
<proteinExistence type="predicted"/>
<evidence type="ECO:0000256" key="5">
    <source>
        <dbReference type="ARBA" id="ARBA00022553"/>
    </source>
</evidence>
<dbReference type="Gene3D" id="6.10.340.10">
    <property type="match status" value="1"/>
</dbReference>
<dbReference type="SUPFAM" id="SSF158472">
    <property type="entry name" value="HAMP domain-like"/>
    <property type="match status" value="1"/>
</dbReference>
<dbReference type="PANTHER" id="PTHR34220">
    <property type="entry name" value="SENSOR HISTIDINE KINASE YPDA"/>
    <property type="match status" value="1"/>
</dbReference>
<dbReference type="InterPro" id="IPR003594">
    <property type="entry name" value="HATPase_dom"/>
</dbReference>
<keyword evidence="6" id="KW-0808">Transferase</keyword>
<evidence type="ECO:0000256" key="10">
    <source>
        <dbReference type="ARBA" id="ARBA00022840"/>
    </source>
</evidence>
<evidence type="ECO:0000256" key="11">
    <source>
        <dbReference type="ARBA" id="ARBA00022989"/>
    </source>
</evidence>
<feature type="domain" description="HAMP" evidence="16">
    <location>
        <begin position="346"/>
        <end position="398"/>
    </location>
</feature>
<evidence type="ECO:0000256" key="2">
    <source>
        <dbReference type="ARBA" id="ARBA00004651"/>
    </source>
</evidence>
<dbReference type="EMBL" id="QGTQ01000052">
    <property type="protein sequence ID" value="PWV88425.1"/>
    <property type="molecule type" value="Genomic_DNA"/>
</dbReference>
<dbReference type="Gene3D" id="3.30.565.10">
    <property type="entry name" value="Histidine kinase-like ATPase, C-terminal domain"/>
    <property type="match status" value="1"/>
</dbReference>
<dbReference type="GO" id="GO:0005886">
    <property type="term" value="C:plasma membrane"/>
    <property type="evidence" value="ECO:0007669"/>
    <property type="project" value="UniProtKB-SubCell"/>
</dbReference>
<evidence type="ECO:0000256" key="14">
    <source>
        <dbReference type="SAM" id="Phobius"/>
    </source>
</evidence>
<dbReference type="Proteomes" id="UP000246635">
    <property type="component" value="Unassembled WGS sequence"/>
</dbReference>
<evidence type="ECO:0000256" key="9">
    <source>
        <dbReference type="ARBA" id="ARBA00022777"/>
    </source>
</evidence>
<reference evidence="17 18" key="1">
    <citation type="submission" date="2018-05" db="EMBL/GenBank/DDBJ databases">
        <title>Genomic Encyclopedia of Type Strains, Phase III (KMG-III): the genomes of soil and plant-associated and newly described type strains.</title>
        <authorList>
            <person name="Whitman W."/>
        </authorList>
    </citation>
    <scope>NUCLEOTIDE SEQUENCE [LARGE SCALE GENOMIC DNA]</scope>
    <source>
        <strain evidence="17 18">CECT 5696</strain>
    </source>
</reference>
<sequence length="623" mass="71325">MMNVRRWIGSAWSKLMDMPMERKLLFVFLVIIILPLTFIGYVSYSNYTNSIEKTTMSYSANLMTAMMERTDDYIDDMMRISSIPAYQAEIKQNLIRSNTYYGERQPANGGDKVQEDLNQVLLIQRGIQSSVKFINNMKRGANVVYIFDEYGNGYYSTESGAVRMDLEQSYNQWKELSANSGGKAILLGTEAYTSILNSKKYAFTVVRKILDDATLQPIGLIAVDTDIGIIEGQMVEMDKLTQGISFIVDENGGIIYDSDKQHHAKSIVQAPELLHTSEGSGSFYATVDGVEQLVMYTTSPNTHWKLFVLIPERELKSDSIRIRNVTWAATFVSIALALLISTLLSYALTKPLRKMMRLMRTVQEGDFSVQFPVKRRDETGQLGHQFNRMIVRIDQLIKEIYEMETKKNEAEMFALQTQINPHFMYNTLETIRMVAELNDDEAASDMLFVFGKLLRYSIGEVREKTVIEAELEHVRNYVEMLNYRYPNRFDLRIEADESYWQIPTLKLLLQPIVENAIYHGLDDRKAIMRIVIRVDQTDQFMLIHVIDDGLGMTPETRERLNLSFAGVDVSRPSRGGIGLRNVCERIKLHYGHRYGMQVLEGPEGGTEVVLRLPLSQPDTMSDE</sequence>
<keyword evidence="13 14" id="KW-0472">Membrane</keyword>
<comment type="subcellular location">
    <subcellularLocation>
        <location evidence="2">Cell membrane</location>
        <topology evidence="2">Multi-pass membrane protein</topology>
    </subcellularLocation>
</comment>
<evidence type="ECO:0000313" key="17">
    <source>
        <dbReference type="EMBL" id="PWV88425.1"/>
    </source>
</evidence>
<dbReference type="Pfam" id="PF06580">
    <property type="entry name" value="His_kinase"/>
    <property type="match status" value="1"/>
</dbReference>
<dbReference type="RefSeq" id="WP_245946950.1">
    <property type="nucleotide sequence ID" value="NZ_CP054613.1"/>
</dbReference>
<evidence type="ECO:0000256" key="3">
    <source>
        <dbReference type="ARBA" id="ARBA00012438"/>
    </source>
</evidence>
<evidence type="ECO:0000256" key="8">
    <source>
        <dbReference type="ARBA" id="ARBA00022741"/>
    </source>
</evidence>
<name>A0A2V2YAR2_9BACL</name>
<accession>A0A2V2YAR2</accession>
<evidence type="ECO:0000256" key="1">
    <source>
        <dbReference type="ARBA" id="ARBA00000085"/>
    </source>
</evidence>